<dbReference type="Gene3D" id="1.10.1200.10">
    <property type="entry name" value="ACP-like"/>
    <property type="match status" value="1"/>
</dbReference>
<keyword evidence="6" id="KW-1185">Reference proteome</keyword>
<dbReference type="PANTHER" id="PTHR43439:SF2">
    <property type="entry name" value="ENZYME, PUTATIVE (JCVI)-RELATED"/>
    <property type="match status" value="1"/>
</dbReference>
<keyword evidence="1" id="KW-0596">Phosphopantetheine</keyword>
<dbReference type="Gene3D" id="3.40.50.12780">
    <property type="entry name" value="N-terminal domain of ligase-like"/>
    <property type="match status" value="1"/>
</dbReference>
<evidence type="ECO:0000259" key="4">
    <source>
        <dbReference type="PROSITE" id="PS50075"/>
    </source>
</evidence>
<dbReference type="Pfam" id="PF00550">
    <property type="entry name" value="PP-binding"/>
    <property type="match status" value="1"/>
</dbReference>
<dbReference type="GeneID" id="27711688"/>
<evidence type="ECO:0000313" key="6">
    <source>
        <dbReference type="Proteomes" id="UP000053411"/>
    </source>
</evidence>
<dbReference type="Pfam" id="PF23562">
    <property type="entry name" value="AMP-binding_C_3"/>
    <property type="match status" value="1"/>
</dbReference>
<dbReference type="AlphaFoldDB" id="A0A0D2INN6"/>
<dbReference type="OrthoDB" id="429813at2759"/>
<evidence type="ECO:0000256" key="3">
    <source>
        <dbReference type="SAM" id="MobiDB-lite"/>
    </source>
</evidence>
<dbReference type="Proteomes" id="UP000053411">
    <property type="component" value="Unassembled WGS sequence"/>
</dbReference>
<dbReference type="PANTHER" id="PTHR43439">
    <property type="entry name" value="PHENYLACETATE-COENZYME A LIGASE"/>
    <property type="match status" value="1"/>
</dbReference>
<keyword evidence="2" id="KW-0597">Phosphoprotein</keyword>
<feature type="domain" description="Carrier" evidence="4">
    <location>
        <begin position="578"/>
        <end position="661"/>
    </location>
</feature>
<evidence type="ECO:0000256" key="1">
    <source>
        <dbReference type="ARBA" id="ARBA00022450"/>
    </source>
</evidence>
<dbReference type="PROSITE" id="PS50075">
    <property type="entry name" value="CARRIER"/>
    <property type="match status" value="1"/>
</dbReference>
<dbReference type="STRING" id="1442371.A0A0D2INN6"/>
<dbReference type="Pfam" id="PF00501">
    <property type="entry name" value="AMP-binding"/>
    <property type="match status" value="1"/>
</dbReference>
<dbReference type="SUPFAM" id="SSF51735">
    <property type="entry name" value="NAD(P)-binding Rossmann-fold domains"/>
    <property type="match status" value="1"/>
</dbReference>
<dbReference type="SUPFAM" id="SSF56801">
    <property type="entry name" value="Acetyl-CoA synthetase-like"/>
    <property type="match status" value="1"/>
</dbReference>
<dbReference type="InterPro" id="IPR051414">
    <property type="entry name" value="Adenylate-forming_Reductase"/>
</dbReference>
<dbReference type="InterPro" id="IPR006162">
    <property type="entry name" value="Ppantetheine_attach_site"/>
</dbReference>
<name>A0A0D2INN6_9EURO</name>
<organism evidence="5 6">
    <name type="scientific">Fonsecaea multimorphosa CBS 102226</name>
    <dbReference type="NCBI Taxonomy" id="1442371"/>
    <lineage>
        <taxon>Eukaryota</taxon>
        <taxon>Fungi</taxon>
        <taxon>Dikarya</taxon>
        <taxon>Ascomycota</taxon>
        <taxon>Pezizomycotina</taxon>
        <taxon>Eurotiomycetes</taxon>
        <taxon>Chaetothyriomycetidae</taxon>
        <taxon>Chaetothyriales</taxon>
        <taxon>Herpotrichiellaceae</taxon>
        <taxon>Fonsecaea</taxon>
    </lineage>
</organism>
<accession>A0A0D2INN6</accession>
<gene>
    <name evidence="5" type="ORF">Z520_05942</name>
</gene>
<dbReference type="InterPro" id="IPR013120">
    <property type="entry name" value="FAR_NAD-bd"/>
</dbReference>
<dbReference type="PROSITE" id="PS00012">
    <property type="entry name" value="PHOSPHOPANTETHEINE"/>
    <property type="match status" value="1"/>
</dbReference>
<reference evidence="5 6" key="1">
    <citation type="submission" date="2015-01" db="EMBL/GenBank/DDBJ databases">
        <title>The Genome Sequence of Fonsecaea multimorphosa CBS 102226.</title>
        <authorList>
            <consortium name="The Broad Institute Genomics Platform"/>
            <person name="Cuomo C."/>
            <person name="de Hoog S."/>
            <person name="Gorbushina A."/>
            <person name="Stielow B."/>
            <person name="Teixiera M."/>
            <person name="Abouelleil A."/>
            <person name="Chapman S.B."/>
            <person name="Priest M."/>
            <person name="Young S.K."/>
            <person name="Wortman J."/>
            <person name="Nusbaum C."/>
            <person name="Birren B."/>
        </authorList>
    </citation>
    <scope>NUCLEOTIDE SEQUENCE [LARGE SCALE GENOMIC DNA]</scope>
    <source>
        <strain evidence="5 6">CBS 102226</strain>
    </source>
</reference>
<feature type="region of interest" description="Disordered" evidence="3">
    <location>
        <begin position="696"/>
        <end position="715"/>
    </location>
</feature>
<proteinExistence type="predicted"/>
<protein>
    <recommendedName>
        <fullName evidence="4">Carrier domain-containing protein</fullName>
    </recommendedName>
</protein>
<evidence type="ECO:0000256" key="2">
    <source>
        <dbReference type="ARBA" id="ARBA00022553"/>
    </source>
</evidence>
<dbReference type="RefSeq" id="XP_016632764.1">
    <property type="nucleotide sequence ID" value="XM_016776445.1"/>
</dbReference>
<dbReference type="InterPro" id="IPR036291">
    <property type="entry name" value="NAD(P)-bd_dom_sf"/>
</dbReference>
<evidence type="ECO:0000313" key="5">
    <source>
        <dbReference type="EMBL" id="KIX98641.1"/>
    </source>
</evidence>
<dbReference type="Pfam" id="PF07993">
    <property type="entry name" value="NAD_binding_4"/>
    <property type="match status" value="1"/>
</dbReference>
<dbReference type="InterPro" id="IPR000873">
    <property type="entry name" value="AMP-dep_synth/lig_dom"/>
</dbReference>
<dbReference type="Gene3D" id="3.40.50.720">
    <property type="entry name" value="NAD(P)-binding Rossmann-like Domain"/>
    <property type="match status" value="1"/>
</dbReference>
<dbReference type="EMBL" id="KN848071">
    <property type="protein sequence ID" value="KIX98641.1"/>
    <property type="molecule type" value="Genomic_DNA"/>
</dbReference>
<feature type="compositionally biased region" description="Polar residues" evidence="3">
    <location>
        <begin position="696"/>
        <end position="714"/>
    </location>
</feature>
<dbReference type="InterPro" id="IPR036736">
    <property type="entry name" value="ACP-like_sf"/>
</dbReference>
<dbReference type="InterPro" id="IPR009081">
    <property type="entry name" value="PP-bd_ACP"/>
</dbReference>
<dbReference type="InterPro" id="IPR042099">
    <property type="entry name" value="ANL_N_sf"/>
</dbReference>
<sequence length="1205" mass="131404">MEATYFTCTLGQAVNHQQGKSYRTIAEFIDFKAHNASDVPVLGLYQLTPKPAQEWIPHVLTFKDVYKGINLVAEAVLKTFDDVPQRQTVVLLCPSSPGLLFTWLALIWLGHPVLLVAPQCSPSAITQLCKSCGVELMLYEEPYGDLATKASREATQSDDRSLTAHGVPFAGENILQVIKHTPTGPLIPPVHVQETEVAYLHHTSGTSSGVPKPIPQTHRAAIGVLPILDGTKQATFTTTPLYHGGVADLFRAWTSNAMIWLFPGKDLPITAANVCKCLDAALTPAADGMAPETRYFSSVPYVLQMLAEDKDGRSHLQRMDIVGVGGAALPAEVGDSLVKDNINLVSRFGSAECGFLMSSHRDYAKDKEWQYLRAALGGELLQFEPQSEGEGLSELIVRPGWPHMAKRNRDDASFATADLFTPHATIPDAWRYHSRADSQLTLITGKKFDPAPLEDAIRASPASAVTEDILIFGNGRPYPGALLFPRNTVRGGDVILQRVAPVVEALNRQSQSHARIPKNMLILMDHLDGAPLEKSSKGTVLRNKAEERFAVQIAAAYAEEALPNGTGTGLHPPEVPDDEIPARIRSIVQAVVGEGDNGPETHVETLTEDTDLFAYGVDSVACIQIRRALSQLLPKSASLPLTVVQDTGTIAGLSDLILRVRAGKAGNGVREQGRDEQNQHRLMLKLVDEYSVFDVSQSQPSSTPASLPTQTGTDCSPLECPGSKKGMHVLLTGPTGSLGAHILHQLLSNPSISTIHLLVRGATPTASRERVLKALTSRRLPVPSSFDKKTQIHSCKLSDAQLGLSNETYEALAEDVDVIIHLAWSVNFLLPLRSFAQTHLAGTRNLINLALSSSNRRTAPRFIFCSSVAAVSAYPSSMTSHPTIPESVLSNPAVAGPTGYARSKWVAEQICKRAVRETHRRLKNRISIARVGQLSGASDTGVWSPSEAYPLMLSSAAVTGCLPDLDRARRDQGEKEGEVLAWLPVDVAARAFVEDILDQDDYLASRQAQSGVKDVVTAKAEAERNSMGGRGEEEEEEDGLVVHHILNPSNRVTWSDLLAWLSRRRRRQQQQQQRAGGAFEVVPVHEWLSRLSRLQDTDDAERRDHPALRLLGFWEKAYGGDAAGDVNAPKATEAAVEEQEGAERNLECQRENGDETAAAVGGPAVPTVHYEMAKTYERMLSLRDADGLLNEEYVSRMWEWIRDNV</sequence>
<dbReference type="VEuPathDB" id="FungiDB:Z520_05942"/>
<dbReference type="SUPFAM" id="SSF47336">
    <property type="entry name" value="ACP-like"/>
    <property type="match status" value="1"/>
</dbReference>